<name>A0AAI9PG52_PECCC</name>
<protein>
    <submittedName>
        <fullName evidence="7">Integrase</fullName>
    </submittedName>
</protein>
<evidence type="ECO:0000313" key="8">
    <source>
        <dbReference type="Proteomes" id="UP001058167"/>
    </source>
</evidence>
<evidence type="ECO:0000256" key="1">
    <source>
        <dbReference type="ARBA" id="ARBA00008857"/>
    </source>
</evidence>
<dbReference type="Pfam" id="PF00589">
    <property type="entry name" value="Phage_integrase"/>
    <property type="match status" value="1"/>
</dbReference>
<dbReference type="SUPFAM" id="SSF56349">
    <property type="entry name" value="DNA breaking-rejoining enzymes"/>
    <property type="match status" value="1"/>
</dbReference>
<dbReference type="EMBL" id="BSRL01000009">
    <property type="protein sequence ID" value="GLV71103.1"/>
    <property type="molecule type" value="Genomic_DNA"/>
</dbReference>
<comment type="caution">
    <text evidence="7">The sequence shown here is derived from an EMBL/GenBank/DDBJ whole genome shotgun (WGS) entry which is preliminary data.</text>
</comment>
<dbReference type="InterPro" id="IPR002104">
    <property type="entry name" value="Integrase_catalytic"/>
</dbReference>
<evidence type="ECO:0000259" key="5">
    <source>
        <dbReference type="PROSITE" id="PS51898"/>
    </source>
</evidence>
<dbReference type="GO" id="GO:0006310">
    <property type="term" value="P:DNA recombination"/>
    <property type="evidence" value="ECO:0007669"/>
    <property type="project" value="UniProtKB-KW"/>
</dbReference>
<comment type="similarity">
    <text evidence="1">Belongs to the 'phage' integrase family.</text>
</comment>
<keyword evidence="8" id="KW-1185">Reference proteome</keyword>
<dbReference type="PROSITE" id="PS51898">
    <property type="entry name" value="TYR_RECOMBINASE"/>
    <property type="match status" value="1"/>
</dbReference>
<dbReference type="AlphaFoldDB" id="A0AAI9PG52"/>
<keyword evidence="2" id="KW-0229">DNA integration</keyword>
<accession>A0AAI9PG52</accession>
<dbReference type="PANTHER" id="PTHR30349:SF41">
    <property type="entry name" value="INTEGRASE_RECOMBINASE PROTEIN MJ0367-RELATED"/>
    <property type="match status" value="1"/>
</dbReference>
<dbReference type="InterPro" id="IPR011010">
    <property type="entry name" value="DNA_brk_join_enz"/>
</dbReference>
<evidence type="ECO:0000313" key="6">
    <source>
        <dbReference type="EMBL" id="GKX48659.1"/>
    </source>
</evidence>
<proteinExistence type="inferred from homology"/>
<reference evidence="7" key="2">
    <citation type="submission" date="2023-02" db="EMBL/GenBank/DDBJ databases">
        <title>Pectobacterium carotovorum subsp. carotovorum NBRC 12380.</title>
        <authorList>
            <person name="Ichikawa N."/>
            <person name="Sato H."/>
            <person name="Tonouchi N."/>
        </authorList>
    </citation>
    <scope>NUCLEOTIDE SEQUENCE</scope>
    <source>
        <strain evidence="7">NBRC 12380</strain>
    </source>
</reference>
<evidence type="ECO:0000256" key="4">
    <source>
        <dbReference type="ARBA" id="ARBA00023172"/>
    </source>
</evidence>
<reference evidence="6" key="1">
    <citation type="submission" date="2022-06" db="EMBL/GenBank/DDBJ databases">
        <title>Draft genome sequences of Pectobacterium carotovorum subsp. carotovorum str. NBRC12380.</title>
        <authorList>
            <person name="Wakabayashi Y."/>
            <person name="Kojima K."/>
        </authorList>
    </citation>
    <scope>NUCLEOTIDE SEQUENCE</scope>
    <source>
        <strain evidence="6">NBRC 12380</strain>
    </source>
</reference>
<evidence type="ECO:0000256" key="2">
    <source>
        <dbReference type="ARBA" id="ARBA00022908"/>
    </source>
</evidence>
<dbReference type="InterPro" id="IPR050090">
    <property type="entry name" value="Tyrosine_recombinase_XerCD"/>
</dbReference>
<organism evidence="7 9">
    <name type="scientific">Pectobacterium carotovorum subsp. carotovorum</name>
    <name type="common">Erwinia carotovora subsp. carotovora</name>
    <dbReference type="NCBI Taxonomy" id="555"/>
    <lineage>
        <taxon>Bacteria</taxon>
        <taxon>Pseudomonadati</taxon>
        <taxon>Pseudomonadota</taxon>
        <taxon>Gammaproteobacteria</taxon>
        <taxon>Enterobacterales</taxon>
        <taxon>Pectobacteriaceae</taxon>
        <taxon>Pectobacterium</taxon>
    </lineage>
</organism>
<dbReference type="RefSeq" id="WP_103184744.1">
    <property type="nucleotide sequence ID" value="NZ_BRLF01000009.1"/>
</dbReference>
<dbReference type="GO" id="GO:0015074">
    <property type="term" value="P:DNA integration"/>
    <property type="evidence" value="ECO:0007669"/>
    <property type="project" value="UniProtKB-KW"/>
</dbReference>
<dbReference type="EMBL" id="BRLF01000009">
    <property type="protein sequence ID" value="GKX48659.1"/>
    <property type="molecule type" value="Genomic_DNA"/>
</dbReference>
<evidence type="ECO:0000313" key="9">
    <source>
        <dbReference type="Proteomes" id="UP001165145"/>
    </source>
</evidence>
<evidence type="ECO:0000256" key="3">
    <source>
        <dbReference type="ARBA" id="ARBA00023125"/>
    </source>
</evidence>
<evidence type="ECO:0000313" key="7">
    <source>
        <dbReference type="EMBL" id="GLV71103.1"/>
    </source>
</evidence>
<dbReference type="Gene3D" id="1.10.443.10">
    <property type="entry name" value="Intergrase catalytic core"/>
    <property type="match status" value="1"/>
</dbReference>
<dbReference type="Proteomes" id="UP001058167">
    <property type="component" value="Unassembled WGS sequence"/>
</dbReference>
<dbReference type="GO" id="GO:0003677">
    <property type="term" value="F:DNA binding"/>
    <property type="evidence" value="ECO:0007669"/>
    <property type="project" value="UniProtKB-KW"/>
</dbReference>
<keyword evidence="4" id="KW-0233">DNA recombination</keyword>
<dbReference type="InterPro" id="IPR013762">
    <property type="entry name" value="Integrase-like_cat_sf"/>
</dbReference>
<gene>
    <name evidence="7" type="ORF">Pcaca03_35470</name>
    <name evidence="6" type="ORF">SOASR016_34110</name>
</gene>
<sequence>MSNIVTNIFIMSSGERYCTVIDKRTGIPLFYPSLYITTNLRCKSDSISTIELHACGIALFYRFMDEKKIDIESRISSGMFLNNAEIDGLRDYIERKVRKSKVVGYDNSQQLVSSGTKHLRLTAIARYLEWLSNLILKDAKHNGVKVDVFIRNIKARRPRVRYRNKCLGANKSLDQKQLDILFEVIRVGSDFNPFKSDVQVRNRLIILMLYHLGVRAGELLNIKISDINFSNHTISIRRRADEKSDPRKKQPLVKTLERTIPLSDVVMKEIHNYILKERRGHKLMKEEGYLFITHKSGAIRGLPLSMQAYHKIINVVRKLCPDLYNLTGHKLRHTWNYRFSKKMDEMDLINEEQQEQIRSYLMGWKMGSGTARVYNQRFIEKKAGEIAIKLQN</sequence>
<dbReference type="CDD" id="cd00397">
    <property type="entry name" value="DNA_BRE_C"/>
    <property type="match status" value="1"/>
</dbReference>
<keyword evidence="3" id="KW-0238">DNA-binding</keyword>
<feature type="domain" description="Tyr recombinase" evidence="5">
    <location>
        <begin position="168"/>
        <end position="387"/>
    </location>
</feature>
<dbReference type="PANTHER" id="PTHR30349">
    <property type="entry name" value="PHAGE INTEGRASE-RELATED"/>
    <property type="match status" value="1"/>
</dbReference>
<dbReference type="Proteomes" id="UP001165145">
    <property type="component" value="Unassembled WGS sequence"/>
</dbReference>